<protein>
    <submittedName>
        <fullName evidence="1">Uncharacterized protein</fullName>
    </submittedName>
</protein>
<gene>
    <name evidence="1" type="ORF">ACOF00016_LOCUS5463</name>
</gene>
<proteinExistence type="predicted"/>
<name>A0A7S3L192_9STRA</name>
<organism evidence="1">
    <name type="scientific">Amphora coffeiformis</name>
    <dbReference type="NCBI Taxonomy" id="265554"/>
    <lineage>
        <taxon>Eukaryota</taxon>
        <taxon>Sar</taxon>
        <taxon>Stramenopiles</taxon>
        <taxon>Ochrophyta</taxon>
        <taxon>Bacillariophyta</taxon>
        <taxon>Bacillariophyceae</taxon>
        <taxon>Bacillariophycidae</taxon>
        <taxon>Thalassiophysales</taxon>
        <taxon>Catenulaceae</taxon>
        <taxon>Amphora</taxon>
    </lineage>
</organism>
<dbReference type="AlphaFoldDB" id="A0A7S3L192"/>
<reference evidence="1" key="1">
    <citation type="submission" date="2021-01" db="EMBL/GenBank/DDBJ databases">
        <authorList>
            <person name="Corre E."/>
            <person name="Pelletier E."/>
            <person name="Niang G."/>
            <person name="Scheremetjew M."/>
            <person name="Finn R."/>
            <person name="Kale V."/>
            <person name="Holt S."/>
            <person name="Cochrane G."/>
            <person name="Meng A."/>
            <person name="Brown T."/>
            <person name="Cohen L."/>
        </authorList>
    </citation>
    <scope>NUCLEOTIDE SEQUENCE</scope>
    <source>
        <strain evidence="1">CCMP127</strain>
    </source>
</reference>
<dbReference type="EMBL" id="HBIM01006419">
    <property type="protein sequence ID" value="CAE0407660.1"/>
    <property type="molecule type" value="Transcribed_RNA"/>
</dbReference>
<evidence type="ECO:0000313" key="1">
    <source>
        <dbReference type="EMBL" id="CAE0407660.1"/>
    </source>
</evidence>
<sequence length="342" mass="36705">MSTTFGDKRPVPFGSPGELEALFPSFEGTKRRPNTRFSTTSIVALTLLAVFAFCSTRTTRYGSFSTTSNTISSVTTNATTEPSSVITPEITGPDTEVVTTTAATTTVETTKSTEAYTAEETYRRFTTYQVNWGAYHPCIFPYCVFPGSSYAGCMLGTGPATQISCGDGGSLDFTPQSNCRLQKQTGKPTLRCQGTTDLMDRVEVSCHGMQDEALQLDVQVEQRTYQCNGVLNEQHNFDGVVIQRGGTAGQRVSVSTLQDNDTWSEILSNSQTGGCSTHRQCSDAYASCETPTSCGAYVPYIFGSAAKYDAMMGARKSEGVVGTPCTLHHDCQSGDCSKGTCS</sequence>
<accession>A0A7S3L192</accession>